<keyword evidence="10" id="KW-1185">Reference proteome</keyword>
<dbReference type="RefSeq" id="WP_144685845.1">
    <property type="nucleotide sequence ID" value="NZ_VLLC01000024.1"/>
</dbReference>
<comment type="similarity">
    <text evidence="7">Belongs to the MraZ family.</text>
</comment>
<keyword evidence="6 7" id="KW-0804">Transcription</keyword>
<evidence type="ECO:0000256" key="5">
    <source>
        <dbReference type="ARBA" id="ARBA00023125"/>
    </source>
</evidence>
<dbReference type="InterPro" id="IPR035644">
    <property type="entry name" value="MraZ_C"/>
</dbReference>
<dbReference type="HAMAP" id="MF_01008">
    <property type="entry name" value="MraZ"/>
    <property type="match status" value="1"/>
</dbReference>
<evidence type="ECO:0000256" key="3">
    <source>
        <dbReference type="ARBA" id="ARBA00022737"/>
    </source>
</evidence>
<dbReference type="AlphaFoldDB" id="A0A562RGA5"/>
<feature type="domain" description="SpoVT-AbrB" evidence="8">
    <location>
        <begin position="79"/>
        <end position="122"/>
    </location>
</feature>
<comment type="subunit">
    <text evidence="7">Forms oligomers.</text>
</comment>
<evidence type="ECO:0000256" key="2">
    <source>
        <dbReference type="ARBA" id="ARBA00022490"/>
    </source>
</evidence>
<dbReference type="Proteomes" id="UP000318307">
    <property type="component" value="Unassembled WGS sequence"/>
</dbReference>
<comment type="subcellular location">
    <subcellularLocation>
        <location evidence="7">Cytoplasm</location>
        <location evidence="7">Nucleoid</location>
    </subcellularLocation>
</comment>
<dbReference type="InterPro" id="IPR007159">
    <property type="entry name" value="SpoVT-AbrB_dom"/>
</dbReference>
<dbReference type="InterPro" id="IPR020603">
    <property type="entry name" value="MraZ_dom"/>
</dbReference>
<dbReference type="InterPro" id="IPR038619">
    <property type="entry name" value="MraZ_sf"/>
</dbReference>
<dbReference type="GO" id="GO:0005737">
    <property type="term" value="C:cytoplasm"/>
    <property type="evidence" value="ECO:0007669"/>
    <property type="project" value="UniProtKB-UniRule"/>
</dbReference>
<organism evidence="9 10">
    <name type="scientific">Desulfobotulus alkaliphilus</name>
    <dbReference type="NCBI Taxonomy" id="622671"/>
    <lineage>
        <taxon>Bacteria</taxon>
        <taxon>Pseudomonadati</taxon>
        <taxon>Thermodesulfobacteriota</taxon>
        <taxon>Desulfobacteria</taxon>
        <taxon>Desulfobacterales</taxon>
        <taxon>Desulfobacteraceae</taxon>
        <taxon>Desulfobotulus</taxon>
    </lineage>
</organism>
<dbReference type="Pfam" id="PF02381">
    <property type="entry name" value="MraZ"/>
    <property type="match status" value="2"/>
</dbReference>
<dbReference type="GO" id="GO:2000143">
    <property type="term" value="P:negative regulation of DNA-templated transcription initiation"/>
    <property type="evidence" value="ECO:0007669"/>
    <property type="project" value="TreeGrafter"/>
</dbReference>
<dbReference type="EMBL" id="VLLC01000024">
    <property type="protein sequence ID" value="TWI68089.1"/>
    <property type="molecule type" value="Genomic_DNA"/>
</dbReference>
<evidence type="ECO:0000256" key="4">
    <source>
        <dbReference type="ARBA" id="ARBA00023015"/>
    </source>
</evidence>
<evidence type="ECO:0000259" key="8">
    <source>
        <dbReference type="PROSITE" id="PS51740"/>
    </source>
</evidence>
<dbReference type="NCBIfam" id="TIGR00242">
    <property type="entry name" value="division/cell wall cluster transcriptional repressor MraZ"/>
    <property type="match status" value="1"/>
</dbReference>
<dbReference type="InterPro" id="IPR037914">
    <property type="entry name" value="SpoVT-AbrB_sf"/>
</dbReference>
<evidence type="ECO:0000256" key="7">
    <source>
        <dbReference type="HAMAP-Rule" id="MF_01008"/>
    </source>
</evidence>
<proteinExistence type="inferred from homology"/>
<gene>
    <name evidence="7" type="primary">mraZ</name>
    <name evidence="9" type="ORF">LZ24_02665</name>
</gene>
<name>A0A562RGA5_9BACT</name>
<dbReference type="PANTHER" id="PTHR34701">
    <property type="entry name" value="TRANSCRIPTIONAL REGULATOR MRAZ"/>
    <property type="match status" value="1"/>
</dbReference>
<evidence type="ECO:0000313" key="10">
    <source>
        <dbReference type="Proteomes" id="UP000318307"/>
    </source>
</evidence>
<dbReference type="InterPro" id="IPR003444">
    <property type="entry name" value="MraZ"/>
</dbReference>
<evidence type="ECO:0000256" key="6">
    <source>
        <dbReference type="ARBA" id="ARBA00023163"/>
    </source>
</evidence>
<dbReference type="GO" id="GO:0009295">
    <property type="term" value="C:nucleoid"/>
    <property type="evidence" value="ECO:0007669"/>
    <property type="project" value="UniProtKB-SubCell"/>
</dbReference>
<dbReference type="PANTHER" id="PTHR34701:SF1">
    <property type="entry name" value="TRANSCRIPTIONAL REGULATOR MRAZ"/>
    <property type="match status" value="1"/>
</dbReference>
<keyword evidence="2 7" id="KW-0963">Cytoplasm</keyword>
<dbReference type="GO" id="GO:0003700">
    <property type="term" value="F:DNA-binding transcription factor activity"/>
    <property type="evidence" value="ECO:0007669"/>
    <property type="project" value="UniProtKB-UniRule"/>
</dbReference>
<protein>
    <recommendedName>
        <fullName evidence="1 7">Transcriptional regulator MraZ</fullName>
    </recommendedName>
</protein>
<dbReference type="SUPFAM" id="SSF89447">
    <property type="entry name" value="AbrB/MazE/MraZ-like"/>
    <property type="match status" value="1"/>
</dbReference>
<reference evidence="9 10" key="1">
    <citation type="submission" date="2019-07" db="EMBL/GenBank/DDBJ databases">
        <title>Genome sequencing of 100 strains of the haloalkaliphilic chemolithoautotrophic sulfur-oxidizing bacterium Thioalkalivibrio.</title>
        <authorList>
            <person name="Muyzer G."/>
        </authorList>
    </citation>
    <scope>NUCLEOTIDE SEQUENCE [LARGE SCALE GENOMIC DNA]</scope>
    <source>
        <strain evidence="9 10">ASO4-4</strain>
    </source>
</reference>
<accession>A0A562RGA5</accession>
<dbReference type="CDD" id="cd16321">
    <property type="entry name" value="MraZ_C"/>
    <property type="match status" value="1"/>
</dbReference>
<keyword evidence="3" id="KW-0677">Repeat</keyword>
<dbReference type="PROSITE" id="PS51740">
    <property type="entry name" value="SPOVT_ABRB"/>
    <property type="match status" value="2"/>
</dbReference>
<evidence type="ECO:0000256" key="1">
    <source>
        <dbReference type="ARBA" id="ARBA00013860"/>
    </source>
</evidence>
<dbReference type="OrthoDB" id="9807753at2"/>
<evidence type="ECO:0000313" key="9">
    <source>
        <dbReference type="EMBL" id="TWI68089.1"/>
    </source>
</evidence>
<keyword evidence="5 7" id="KW-0238">DNA-binding</keyword>
<dbReference type="CDD" id="cd16320">
    <property type="entry name" value="MraZ_N"/>
    <property type="match status" value="1"/>
</dbReference>
<dbReference type="InterPro" id="IPR035642">
    <property type="entry name" value="MraZ_N"/>
</dbReference>
<dbReference type="GO" id="GO:0000976">
    <property type="term" value="F:transcription cis-regulatory region binding"/>
    <property type="evidence" value="ECO:0007669"/>
    <property type="project" value="TreeGrafter"/>
</dbReference>
<sequence length="149" mass="17123">MFRGSSTHKLDPKGRISIPTRFKAVMDQENCPGLMLSRMDQNIVAYTYGQWEKIEQRILSLAEKSDAMRRFRRVFVGGAHDCPLDSQGRILIPPSLRSYAGLEKNIVLVGVLDHFEILSEEQWNRETEQLETDMENDETLRAEIARLGL</sequence>
<dbReference type="Gene3D" id="3.40.1550.20">
    <property type="entry name" value="Transcriptional regulator MraZ domain"/>
    <property type="match status" value="1"/>
</dbReference>
<feature type="domain" description="SpoVT-AbrB" evidence="8">
    <location>
        <begin position="5"/>
        <end position="50"/>
    </location>
</feature>
<keyword evidence="4 7" id="KW-0805">Transcription regulation</keyword>
<comment type="caution">
    <text evidence="9">The sequence shown here is derived from an EMBL/GenBank/DDBJ whole genome shotgun (WGS) entry which is preliminary data.</text>
</comment>